<evidence type="ECO:0000313" key="5">
    <source>
        <dbReference type="Proteomes" id="UP000233837"/>
    </source>
</evidence>
<reference evidence="4 5" key="2">
    <citation type="journal article" date="2017" name="Nature">
        <title>The Apostasia genome and the evolution of orchids.</title>
        <authorList>
            <person name="Zhang G.Q."/>
            <person name="Liu K.W."/>
            <person name="Li Z."/>
            <person name="Lohaus R."/>
            <person name="Hsiao Y.Y."/>
            <person name="Niu S.C."/>
            <person name="Wang J.Y."/>
            <person name="Lin Y.C."/>
            <person name="Xu Q."/>
            <person name="Chen L.J."/>
            <person name="Yoshida K."/>
            <person name="Fujiwara S."/>
            <person name="Wang Z.W."/>
            <person name="Zhang Y.Q."/>
            <person name="Mitsuda N."/>
            <person name="Wang M."/>
            <person name="Liu G.H."/>
            <person name="Pecoraro L."/>
            <person name="Huang H.X."/>
            <person name="Xiao X.J."/>
            <person name="Lin M."/>
            <person name="Wu X.Y."/>
            <person name="Wu W.L."/>
            <person name="Chen Y.Y."/>
            <person name="Chang S.B."/>
            <person name="Sakamoto S."/>
            <person name="Ohme-Takagi M."/>
            <person name="Yagi M."/>
            <person name="Zeng S.J."/>
            <person name="Shen C.Y."/>
            <person name="Yeh C.M."/>
            <person name="Luo Y.B."/>
            <person name="Tsai W.C."/>
            <person name="Van de Peer Y."/>
            <person name="Liu Z.J."/>
        </authorList>
    </citation>
    <scope>NUCLEOTIDE SEQUENCE [LARGE SCALE GENOMIC DNA]</scope>
    <source>
        <tissue evidence="4">The whole plant</tissue>
    </source>
</reference>
<dbReference type="STRING" id="906689.A0A2I0W8Z0"/>
<feature type="repeat" description="PPR" evidence="3">
    <location>
        <begin position="139"/>
        <end position="169"/>
    </location>
</feature>
<dbReference type="Pfam" id="PF13041">
    <property type="entry name" value="PPR_2"/>
    <property type="match status" value="2"/>
</dbReference>
<dbReference type="EMBL" id="KZ502843">
    <property type="protein sequence ID" value="PKU72122.1"/>
    <property type="molecule type" value="Genomic_DNA"/>
</dbReference>
<evidence type="ECO:0000313" key="4">
    <source>
        <dbReference type="EMBL" id="PKU72122.1"/>
    </source>
</evidence>
<dbReference type="PANTHER" id="PTHR47447:SF12">
    <property type="entry name" value="PENTATRICOPEPTIDE REPEAT-CONTAINING PROTEIN ATP4 HOMOLOG, CHLOROPLASTIC"/>
    <property type="match status" value="1"/>
</dbReference>
<dbReference type="Proteomes" id="UP000233837">
    <property type="component" value="Unassembled WGS sequence"/>
</dbReference>
<dbReference type="Gene3D" id="1.25.40.10">
    <property type="entry name" value="Tetratricopeptide repeat domain"/>
    <property type="match status" value="2"/>
</dbReference>
<dbReference type="NCBIfam" id="TIGR00756">
    <property type="entry name" value="PPR"/>
    <property type="match status" value="2"/>
</dbReference>
<evidence type="ECO:0000256" key="1">
    <source>
        <dbReference type="ARBA" id="ARBA00007626"/>
    </source>
</evidence>
<accession>A0A2I0W8Z0</accession>
<proteinExistence type="inferred from homology"/>
<organism evidence="4 5">
    <name type="scientific">Dendrobium catenatum</name>
    <dbReference type="NCBI Taxonomy" id="906689"/>
    <lineage>
        <taxon>Eukaryota</taxon>
        <taxon>Viridiplantae</taxon>
        <taxon>Streptophyta</taxon>
        <taxon>Embryophyta</taxon>
        <taxon>Tracheophyta</taxon>
        <taxon>Spermatophyta</taxon>
        <taxon>Magnoliopsida</taxon>
        <taxon>Liliopsida</taxon>
        <taxon>Asparagales</taxon>
        <taxon>Orchidaceae</taxon>
        <taxon>Epidendroideae</taxon>
        <taxon>Malaxideae</taxon>
        <taxon>Dendrobiinae</taxon>
        <taxon>Dendrobium</taxon>
    </lineage>
</organism>
<evidence type="ECO:0000256" key="3">
    <source>
        <dbReference type="PROSITE-ProRule" id="PRU00708"/>
    </source>
</evidence>
<dbReference type="PANTHER" id="PTHR47447">
    <property type="entry name" value="OS03G0856100 PROTEIN"/>
    <property type="match status" value="1"/>
</dbReference>
<keyword evidence="5" id="KW-1185">Reference proteome</keyword>
<feature type="repeat" description="PPR" evidence="3">
    <location>
        <begin position="48"/>
        <end position="82"/>
    </location>
</feature>
<dbReference type="PROSITE" id="PS51375">
    <property type="entry name" value="PPR"/>
    <property type="match status" value="3"/>
</dbReference>
<dbReference type="AlphaFoldDB" id="A0A2I0W8Z0"/>
<dbReference type="GO" id="GO:0045727">
    <property type="term" value="P:positive regulation of translation"/>
    <property type="evidence" value="ECO:0007669"/>
    <property type="project" value="TreeGrafter"/>
</dbReference>
<reference evidence="4 5" key="1">
    <citation type="journal article" date="2016" name="Sci. Rep.">
        <title>The Dendrobium catenatum Lindl. genome sequence provides insights into polysaccharide synthase, floral development and adaptive evolution.</title>
        <authorList>
            <person name="Zhang G.Q."/>
            <person name="Xu Q."/>
            <person name="Bian C."/>
            <person name="Tsai W.C."/>
            <person name="Yeh C.M."/>
            <person name="Liu K.W."/>
            <person name="Yoshida K."/>
            <person name="Zhang L.S."/>
            <person name="Chang S.B."/>
            <person name="Chen F."/>
            <person name="Shi Y."/>
            <person name="Su Y.Y."/>
            <person name="Zhang Y.Q."/>
            <person name="Chen L.J."/>
            <person name="Yin Y."/>
            <person name="Lin M."/>
            <person name="Huang H."/>
            <person name="Deng H."/>
            <person name="Wang Z.W."/>
            <person name="Zhu S.L."/>
            <person name="Zhao X."/>
            <person name="Deng C."/>
            <person name="Niu S.C."/>
            <person name="Huang J."/>
            <person name="Wang M."/>
            <person name="Liu G.H."/>
            <person name="Yang H.J."/>
            <person name="Xiao X.J."/>
            <person name="Hsiao Y.Y."/>
            <person name="Wu W.L."/>
            <person name="Chen Y.Y."/>
            <person name="Mitsuda N."/>
            <person name="Ohme-Takagi M."/>
            <person name="Luo Y.B."/>
            <person name="Van de Peer Y."/>
            <person name="Liu Z.J."/>
        </authorList>
    </citation>
    <scope>NUCLEOTIDE SEQUENCE [LARGE SCALE GENOMIC DNA]</scope>
    <source>
        <tissue evidence="4">The whole plant</tissue>
    </source>
</reference>
<dbReference type="InterPro" id="IPR011990">
    <property type="entry name" value="TPR-like_helical_dom_sf"/>
</dbReference>
<comment type="similarity">
    <text evidence="1">Belongs to the PPR family. P subfamily.</text>
</comment>
<dbReference type="Pfam" id="PF01535">
    <property type="entry name" value="PPR"/>
    <property type="match status" value="2"/>
</dbReference>
<sequence length="299" mass="34482">MVEWFEKMPEFGYSPYDVPHSVNAYGHLGNVDMARALYHELKGKWNLDLATFVTMFGVYGASGHFNGALNVFEEMKERDVKPKSFTHNKMLEAIGRCGRPWQVKNIYKEMVGKRIVPNMITYYLLLKAYSQSWYVVDANVVLYNILLFIYADVGYIDEAVEIFEEMKELHDYNFEPDAYSSDIVMKALCVFDQIIEYGSETHIITYNVLLDGYLKAGQIDVATYAEMSLNFYTFNIFVSKCRKSRKDQKGLVQNLFRYSSTNKLANIYRGHKVFDPGGLIIISTSIFLPMESLDGVKLF</sequence>
<dbReference type="GO" id="GO:0009570">
    <property type="term" value="C:chloroplast stroma"/>
    <property type="evidence" value="ECO:0007669"/>
    <property type="project" value="TreeGrafter"/>
</dbReference>
<name>A0A2I0W8Z0_9ASPA</name>
<gene>
    <name evidence="4" type="primary">P67</name>
    <name evidence="4" type="ORF">MA16_Dca006715</name>
</gene>
<dbReference type="GO" id="GO:0003729">
    <property type="term" value="F:mRNA binding"/>
    <property type="evidence" value="ECO:0007669"/>
    <property type="project" value="TreeGrafter"/>
</dbReference>
<feature type="repeat" description="PPR" evidence="3">
    <location>
        <begin position="83"/>
        <end position="117"/>
    </location>
</feature>
<protein>
    <submittedName>
        <fullName evidence="4">Pentatricopeptide repeat-containing protein</fullName>
    </submittedName>
</protein>
<dbReference type="InterPro" id="IPR002885">
    <property type="entry name" value="PPR_rpt"/>
</dbReference>
<keyword evidence="2" id="KW-0677">Repeat</keyword>
<dbReference type="GO" id="GO:0042134">
    <property type="term" value="F:rRNA primary transcript binding"/>
    <property type="evidence" value="ECO:0007669"/>
    <property type="project" value="TreeGrafter"/>
</dbReference>
<evidence type="ECO:0000256" key="2">
    <source>
        <dbReference type="ARBA" id="ARBA00022737"/>
    </source>
</evidence>